<reference evidence="2" key="1">
    <citation type="journal article" date="2016" name="Nat. Genet.">
        <title>The genome sequences of Arachis duranensis and Arachis ipaensis, the diploid ancestors of cultivated peanut.</title>
        <authorList>
            <person name="Bertioli D.J."/>
            <person name="Cannon S.B."/>
            <person name="Froenicke L."/>
            <person name="Huang G."/>
            <person name="Farmer A.D."/>
            <person name="Cannon E.K."/>
            <person name="Liu X."/>
            <person name="Gao D."/>
            <person name="Clevenger J."/>
            <person name="Dash S."/>
            <person name="Ren L."/>
            <person name="Moretzsohn M.C."/>
            <person name="Shirasawa K."/>
            <person name="Huang W."/>
            <person name="Vidigal B."/>
            <person name="Abernathy B."/>
            <person name="Chu Y."/>
            <person name="Niederhuth C.E."/>
            <person name="Umale P."/>
            <person name="Araujo A.C."/>
            <person name="Kozik A."/>
            <person name="Kim K.D."/>
            <person name="Burow M.D."/>
            <person name="Varshney R.K."/>
            <person name="Wang X."/>
            <person name="Zhang X."/>
            <person name="Barkley N."/>
            <person name="Guimaraes P.M."/>
            <person name="Isobe S."/>
            <person name="Guo B."/>
            <person name="Liao B."/>
            <person name="Stalker H.T."/>
            <person name="Schmitz R.J."/>
            <person name="Scheffler B.E."/>
            <person name="Leal-Bertioli S.C."/>
            <person name="Xun X."/>
            <person name="Jackson S.A."/>
            <person name="Michelmore R."/>
            <person name="Ozias-Akins P."/>
        </authorList>
    </citation>
    <scope>NUCLEOTIDE SEQUENCE [LARGE SCALE GENOMIC DNA]</scope>
    <source>
        <strain evidence="2">cv. V14167</strain>
    </source>
</reference>
<gene>
    <name evidence="3" type="primary">LOC110273528</name>
</gene>
<feature type="region of interest" description="Disordered" evidence="1">
    <location>
        <begin position="1"/>
        <end position="92"/>
    </location>
</feature>
<sequence>MNLGGGGVGGGGEGGGGGGRGGGGDGGGGGGDTGGLQSSSGGEEISGSGSGGGVEGGGGGKRGKRGGNWSPPLHEVPQGHDPHLMNPVSGGGWEITEEENEKMKHKRSSIIVGETIVLVHGIIGIWIV</sequence>
<evidence type="ECO:0000313" key="3">
    <source>
        <dbReference type="RefSeq" id="XP_020982335.1"/>
    </source>
</evidence>
<name>A0A6P5MCZ4_ARADU</name>
<feature type="compositionally biased region" description="Gly residues" evidence="1">
    <location>
        <begin position="1"/>
        <end position="34"/>
    </location>
</feature>
<organism evidence="2 3">
    <name type="scientific">Arachis duranensis</name>
    <name type="common">Wild peanut</name>
    <dbReference type="NCBI Taxonomy" id="130453"/>
    <lineage>
        <taxon>Eukaryota</taxon>
        <taxon>Viridiplantae</taxon>
        <taxon>Streptophyta</taxon>
        <taxon>Embryophyta</taxon>
        <taxon>Tracheophyta</taxon>
        <taxon>Spermatophyta</taxon>
        <taxon>Magnoliopsida</taxon>
        <taxon>eudicotyledons</taxon>
        <taxon>Gunneridae</taxon>
        <taxon>Pentapetalae</taxon>
        <taxon>rosids</taxon>
        <taxon>fabids</taxon>
        <taxon>Fabales</taxon>
        <taxon>Fabaceae</taxon>
        <taxon>Papilionoideae</taxon>
        <taxon>50 kb inversion clade</taxon>
        <taxon>dalbergioids sensu lato</taxon>
        <taxon>Dalbergieae</taxon>
        <taxon>Pterocarpus clade</taxon>
        <taxon>Arachis</taxon>
    </lineage>
</organism>
<feature type="compositionally biased region" description="Low complexity" evidence="1">
    <location>
        <begin position="35"/>
        <end position="47"/>
    </location>
</feature>
<proteinExistence type="predicted"/>
<dbReference type="AlphaFoldDB" id="A0A6P5MCZ4"/>
<reference evidence="3" key="2">
    <citation type="submission" date="2025-08" db="UniProtKB">
        <authorList>
            <consortium name="RefSeq"/>
        </authorList>
    </citation>
    <scope>IDENTIFICATION</scope>
    <source>
        <tissue evidence="3">Whole plant</tissue>
    </source>
</reference>
<protein>
    <submittedName>
        <fullName evidence="3">Uncharacterized protein LOC110273528</fullName>
    </submittedName>
</protein>
<dbReference type="KEGG" id="adu:110273528"/>
<evidence type="ECO:0000256" key="1">
    <source>
        <dbReference type="SAM" id="MobiDB-lite"/>
    </source>
</evidence>
<keyword evidence="2" id="KW-1185">Reference proteome</keyword>
<dbReference type="GeneID" id="110273528"/>
<dbReference type="RefSeq" id="XP_020982335.1">
    <property type="nucleotide sequence ID" value="XM_021126676.1"/>
</dbReference>
<evidence type="ECO:0000313" key="2">
    <source>
        <dbReference type="Proteomes" id="UP000515211"/>
    </source>
</evidence>
<accession>A0A6P5MCZ4</accession>
<dbReference type="Proteomes" id="UP000515211">
    <property type="component" value="Chromosome 7"/>
</dbReference>
<feature type="compositionally biased region" description="Gly residues" evidence="1">
    <location>
        <begin position="48"/>
        <end position="60"/>
    </location>
</feature>